<dbReference type="AlphaFoldDB" id="A0AA88DK76"/>
<proteinExistence type="predicted"/>
<accession>A0AA88DK76</accession>
<keyword evidence="4" id="KW-1185">Reference proteome</keyword>
<evidence type="ECO:0000313" key="4">
    <source>
        <dbReference type="Proteomes" id="UP001187192"/>
    </source>
</evidence>
<dbReference type="Proteomes" id="UP001187192">
    <property type="component" value="Unassembled WGS sequence"/>
</dbReference>
<protein>
    <recommendedName>
        <fullName evidence="5">Transmembrane protein</fullName>
    </recommendedName>
</protein>
<reference evidence="3" key="1">
    <citation type="submission" date="2023-07" db="EMBL/GenBank/DDBJ databases">
        <title>draft genome sequence of fig (Ficus carica).</title>
        <authorList>
            <person name="Takahashi T."/>
            <person name="Nishimura K."/>
        </authorList>
    </citation>
    <scope>NUCLEOTIDE SEQUENCE</scope>
</reference>
<evidence type="ECO:0000256" key="2">
    <source>
        <dbReference type="SAM" id="Phobius"/>
    </source>
</evidence>
<keyword evidence="2" id="KW-0812">Transmembrane</keyword>
<sequence length="114" mass="12770">MHLKVTKTGPRKQEKEKRRKGVSWGFETVSGCVVGPLALKIGHWARIIMAWRRFVTLLRLVVVLFWGFVLNGGVLLMKMVVLAPDADGECSSYSDGPLVGYTFIEGLRRSCFSL</sequence>
<name>A0AA88DK76_FICCA</name>
<keyword evidence="2" id="KW-0472">Membrane</keyword>
<organism evidence="3 4">
    <name type="scientific">Ficus carica</name>
    <name type="common">Common fig</name>
    <dbReference type="NCBI Taxonomy" id="3494"/>
    <lineage>
        <taxon>Eukaryota</taxon>
        <taxon>Viridiplantae</taxon>
        <taxon>Streptophyta</taxon>
        <taxon>Embryophyta</taxon>
        <taxon>Tracheophyta</taxon>
        <taxon>Spermatophyta</taxon>
        <taxon>Magnoliopsida</taxon>
        <taxon>eudicotyledons</taxon>
        <taxon>Gunneridae</taxon>
        <taxon>Pentapetalae</taxon>
        <taxon>rosids</taxon>
        <taxon>fabids</taxon>
        <taxon>Rosales</taxon>
        <taxon>Moraceae</taxon>
        <taxon>Ficeae</taxon>
        <taxon>Ficus</taxon>
    </lineage>
</organism>
<feature type="region of interest" description="Disordered" evidence="1">
    <location>
        <begin position="1"/>
        <end position="20"/>
    </location>
</feature>
<feature type="transmembrane region" description="Helical" evidence="2">
    <location>
        <begin position="51"/>
        <end position="70"/>
    </location>
</feature>
<keyword evidence="2" id="KW-1133">Transmembrane helix</keyword>
<evidence type="ECO:0000256" key="1">
    <source>
        <dbReference type="SAM" id="MobiDB-lite"/>
    </source>
</evidence>
<evidence type="ECO:0000313" key="3">
    <source>
        <dbReference type="EMBL" id="GMN54459.1"/>
    </source>
</evidence>
<comment type="caution">
    <text evidence="3">The sequence shown here is derived from an EMBL/GenBank/DDBJ whole genome shotgun (WGS) entry which is preliminary data.</text>
</comment>
<evidence type="ECO:0008006" key="5">
    <source>
        <dbReference type="Google" id="ProtNLM"/>
    </source>
</evidence>
<dbReference type="EMBL" id="BTGU01000051">
    <property type="protein sequence ID" value="GMN54459.1"/>
    <property type="molecule type" value="Genomic_DNA"/>
</dbReference>
<gene>
    <name evidence="3" type="ORF">TIFTF001_023587</name>
</gene>